<keyword evidence="2" id="KW-0732">Signal</keyword>
<feature type="signal peptide" evidence="2">
    <location>
        <begin position="1"/>
        <end position="20"/>
    </location>
</feature>
<evidence type="ECO:0000313" key="3">
    <source>
        <dbReference type="EMBL" id="EDW27385.1"/>
    </source>
</evidence>
<feature type="region of interest" description="Disordered" evidence="1">
    <location>
        <begin position="318"/>
        <end position="362"/>
    </location>
</feature>
<dbReference type="EMBL" id="CH479195">
    <property type="protein sequence ID" value="EDW27385.1"/>
    <property type="molecule type" value="Genomic_DNA"/>
</dbReference>
<proteinExistence type="predicted"/>
<evidence type="ECO:0000256" key="2">
    <source>
        <dbReference type="SAM" id="SignalP"/>
    </source>
</evidence>
<dbReference type="Proteomes" id="UP000008744">
    <property type="component" value="Unassembled WGS sequence"/>
</dbReference>
<feature type="compositionally biased region" description="Low complexity" evidence="1">
    <location>
        <begin position="66"/>
        <end position="108"/>
    </location>
</feature>
<feature type="region of interest" description="Disordered" evidence="1">
    <location>
        <begin position="66"/>
        <end position="122"/>
    </location>
</feature>
<dbReference type="eggNOG" id="KOG1437">
    <property type="taxonomic scope" value="Eukaryota"/>
</dbReference>
<sequence>MRVSLALWGTLCLWVVTANAQGFIAPPNAGLHNAPFRNAHRRQLNLQQYNQQNFVQAGVELPIPHRQQQQAQHTHLHHQAPQQHRFGQFPQHQQQQQQPLAPTQQQPHGNQQFNGPPKASCKRLLNSLSSSINNNRRSSSCPRLPAIWICIIRTSWTWRNYAGSQQQQHPNQQQQQQQQLPPTPQAICFGSFGSSNGFPQWPAHWPSFNLPPGVTPRTTTKTETDDQGRTVTSVSSFYSGPLNPGTNLFESQFPNSAAPRPAVPASLPVLPHQHFAGQAPPPNPNRPSLGFPLPAMPSPRSTTPLPALAPSFGLDMLTTTPLPPLDDFLQQRTTPRIDGNTDESIPPPLPTRRPTANAPQEGDKSIEDYLSKVNLSPSDILAQNGEVVKTIVDKDGRVLSARFVLSTVREEEQIRQEPQPTK</sequence>
<name>B4GX58_DROPE</name>
<evidence type="ECO:0000313" key="4">
    <source>
        <dbReference type="Proteomes" id="UP000008744"/>
    </source>
</evidence>
<keyword evidence="4" id="KW-1185">Reference proteome</keyword>
<dbReference type="HOGENOM" id="CLU_650952_0_0_1"/>
<feature type="region of interest" description="Disordered" evidence="1">
    <location>
        <begin position="273"/>
        <end position="303"/>
    </location>
</feature>
<dbReference type="AlphaFoldDB" id="B4GX58"/>
<feature type="compositionally biased region" description="Low complexity" evidence="1">
    <location>
        <begin position="318"/>
        <end position="328"/>
    </location>
</feature>
<feature type="chain" id="PRO_5002804602" evidence="2">
    <location>
        <begin position="21"/>
        <end position="422"/>
    </location>
</feature>
<feature type="compositionally biased region" description="Low complexity" evidence="1">
    <location>
        <begin position="165"/>
        <end position="180"/>
    </location>
</feature>
<accession>B4GX58</accession>
<dbReference type="PhylomeDB" id="B4GX58"/>
<gene>
    <name evidence="3" type="primary">Dper\GL21057</name>
    <name evidence="3" type="ORF">Dper_GL21057</name>
</gene>
<evidence type="ECO:0000256" key="1">
    <source>
        <dbReference type="SAM" id="MobiDB-lite"/>
    </source>
</evidence>
<dbReference type="STRING" id="7234.B4GX58"/>
<protein>
    <submittedName>
        <fullName evidence="3">GL21057</fullName>
    </submittedName>
</protein>
<reference evidence="3 4" key="1">
    <citation type="journal article" date="2007" name="Nature">
        <title>Evolution of genes and genomes on the Drosophila phylogeny.</title>
        <authorList>
            <consortium name="Drosophila 12 Genomes Consortium"/>
            <person name="Clark A.G."/>
            <person name="Eisen M.B."/>
            <person name="Smith D.R."/>
            <person name="Bergman C.M."/>
            <person name="Oliver B."/>
            <person name="Markow T.A."/>
            <person name="Kaufman T.C."/>
            <person name="Kellis M."/>
            <person name="Gelbart W."/>
            <person name="Iyer V.N."/>
            <person name="Pollard D.A."/>
            <person name="Sackton T.B."/>
            <person name="Larracuente A.M."/>
            <person name="Singh N.D."/>
            <person name="Abad J.P."/>
            <person name="Abt D.N."/>
            <person name="Adryan B."/>
            <person name="Aguade M."/>
            <person name="Akashi H."/>
            <person name="Anderson W.W."/>
            <person name="Aquadro C.F."/>
            <person name="Ardell D.H."/>
            <person name="Arguello R."/>
            <person name="Artieri C.G."/>
            <person name="Barbash D.A."/>
            <person name="Barker D."/>
            <person name="Barsanti P."/>
            <person name="Batterham P."/>
            <person name="Batzoglou S."/>
            <person name="Begun D."/>
            <person name="Bhutkar A."/>
            <person name="Blanco E."/>
            <person name="Bosak S.A."/>
            <person name="Bradley R.K."/>
            <person name="Brand A.D."/>
            <person name="Brent M.R."/>
            <person name="Brooks A.N."/>
            <person name="Brown R.H."/>
            <person name="Butlin R.K."/>
            <person name="Caggese C."/>
            <person name="Calvi B.R."/>
            <person name="Bernardo de Carvalho A."/>
            <person name="Caspi A."/>
            <person name="Castrezana S."/>
            <person name="Celniker S.E."/>
            <person name="Chang J.L."/>
            <person name="Chapple C."/>
            <person name="Chatterji S."/>
            <person name="Chinwalla A."/>
            <person name="Civetta A."/>
            <person name="Clifton S.W."/>
            <person name="Comeron J.M."/>
            <person name="Costello J.C."/>
            <person name="Coyne J.A."/>
            <person name="Daub J."/>
            <person name="David R.G."/>
            <person name="Delcher A.L."/>
            <person name="Delehaunty K."/>
            <person name="Do C.B."/>
            <person name="Ebling H."/>
            <person name="Edwards K."/>
            <person name="Eickbush T."/>
            <person name="Evans J.D."/>
            <person name="Filipski A."/>
            <person name="Findeiss S."/>
            <person name="Freyhult E."/>
            <person name="Fulton L."/>
            <person name="Fulton R."/>
            <person name="Garcia A.C."/>
            <person name="Gardiner A."/>
            <person name="Garfield D.A."/>
            <person name="Garvin B.E."/>
            <person name="Gibson G."/>
            <person name="Gilbert D."/>
            <person name="Gnerre S."/>
            <person name="Godfrey J."/>
            <person name="Good R."/>
            <person name="Gotea V."/>
            <person name="Gravely B."/>
            <person name="Greenberg A.J."/>
            <person name="Griffiths-Jones S."/>
            <person name="Gross S."/>
            <person name="Guigo R."/>
            <person name="Gustafson E.A."/>
            <person name="Haerty W."/>
            <person name="Hahn M.W."/>
            <person name="Halligan D.L."/>
            <person name="Halpern A.L."/>
            <person name="Halter G.M."/>
            <person name="Han M.V."/>
            <person name="Heger A."/>
            <person name="Hillier L."/>
            <person name="Hinrichs A.S."/>
            <person name="Holmes I."/>
            <person name="Hoskins R.A."/>
            <person name="Hubisz M.J."/>
            <person name="Hultmark D."/>
            <person name="Huntley M.A."/>
            <person name="Jaffe D.B."/>
            <person name="Jagadeeshan S."/>
            <person name="Jeck W.R."/>
            <person name="Johnson J."/>
            <person name="Jones C.D."/>
            <person name="Jordan W.C."/>
            <person name="Karpen G.H."/>
            <person name="Kataoka E."/>
            <person name="Keightley P.D."/>
            <person name="Kheradpour P."/>
            <person name="Kirkness E.F."/>
            <person name="Koerich L.B."/>
            <person name="Kristiansen K."/>
            <person name="Kudrna D."/>
            <person name="Kulathinal R.J."/>
            <person name="Kumar S."/>
            <person name="Kwok R."/>
            <person name="Lander E."/>
            <person name="Langley C.H."/>
            <person name="Lapoint R."/>
            <person name="Lazzaro B.P."/>
            <person name="Lee S.J."/>
            <person name="Levesque L."/>
            <person name="Li R."/>
            <person name="Lin C.F."/>
            <person name="Lin M.F."/>
            <person name="Lindblad-Toh K."/>
            <person name="Llopart A."/>
            <person name="Long M."/>
            <person name="Low L."/>
            <person name="Lozovsky E."/>
            <person name="Lu J."/>
            <person name="Luo M."/>
            <person name="Machado C.A."/>
            <person name="Makalowski W."/>
            <person name="Marzo M."/>
            <person name="Matsuda M."/>
            <person name="Matzkin L."/>
            <person name="McAllister B."/>
            <person name="McBride C.S."/>
            <person name="McKernan B."/>
            <person name="McKernan K."/>
            <person name="Mendez-Lago M."/>
            <person name="Minx P."/>
            <person name="Mollenhauer M.U."/>
            <person name="Montooth K."/>
            <person name="Mount S.M."/>
            <person name="Mu X."/>
            <person name="Myers E."/>
            <person name="Negre B."/>
            <person name="Newfeld S."/>
            <person name="Nielsen R."/>
            <person name="Noor M.A."/>
            <person name="O'Grady P."/>
            <person name="Pachter L."/>
            <person name="Papaceit M."/>
            <person name="Parisi M.J."/>
            <person name="Parisi M."/>
            <person name="Parts L."/>
            <person name="Pedersen J.S."/>
            <person name="Pesole G."/>
            <person name="Phillippy A.M."/>
            <person name="Ponting C.P."/>
            <person name="Pop M."/>
            <person name="Porcelli D."/>
            <person name="Powell J.R."/>
            <person name="Prohaska S."/>
            <person name="Pruitt K."/>
            <person name="Puig M."/>
            <person name="Quesneville H."/>
            <person name="Ram K.R."/>
            <person name="Rand D."/>
            <person name="Rasmussen M.D."/>
            <person name="Reed L.K."/>
            <person name="Reenan R."/>
            <person name="Reily A."/>
            <person name="Remington K.A."/>
            <person name="Rieger T.T."/>
            <person name="Ritchie M.G."/>
            <person name="Robin C."/>
            <person name="Rogers Y.H."/>
            <person name="Rohde C."/>
            <person name="Rozas J."/>
            <person name="Rubenfield M.J."/>
            <person name="Ruiz A."/>
            <person name="Russo S."/>
            <person name="Salzberg S.L."/>
            <person name="Sanchez-Gracia A."/>
            <person name="Saranga D.J."/>
            <person name="Sato H."/>
            <person name="Schaeffer S.W."/>
            <person name="Schatz M.C."/>
            <person name="Schlenke T."/>
            <person name="Schwartz R."/>
            <person name="Segarra C."/>
            <person name="Singh R.S."/>
            <person name="Sirot L."/>
            <person name="Sirota M."/>
            <person name="Sisneros N.B."/>
            <person name="Smith C.D."/>
            <person name="Smith T.F."/>
            <person name="Spieth J."/>
            <person name="Stage D.E."/>
            <person name="Stark A."/>
            <person name="Stephan W."/>
            <person name="Strausberg R.L."/>
            <person name="Strempel S."/>
            <person name="Sturgill D."/>
            <person name="Sutton G."/>
            <person name="Sutton G.G."/>
            <person name="Tao W."/>
            <person name="Teichmann S."/>
            <person name="Tobari Y.N."/>
            <person name="Tomimura Y."/>
            <person name="Tsolas J.M."/>
            <person name="Valente V.L."/>
            <person name="Venter E."/>
            <person name="Venter J.C."/>
            <person name="Vicario S."/>
            <person name="Vieira F.G."/>
            <person name="Vilella A.J."/>
            <person name="Villasante A."/>
            <person name="Walenz B."/>
            <person name="Wang J."/>
            <person name="Wasserman M."/>
            <person name="Watts T."/>
            <person name="Wilson D."/>
            <person name="Wilson R.K."/>
            <person name="Wing R.A."/>
            <person name="Wolfner M.F."/>
            <person name="Wong A."/>
            <person name="Wong G.K."/>
            <person name="Wu C.I."/>
            <person name="Wu G."/>
            <person name="Yamamoto D."/>
            <person name="Yang H.P."/>
            <person name="Yang S.P."/>
            <person name="Yorke J.A."/>
            <person name="Yoshida K."/>
            <person name="Zdobnov E."/>
            <person name="Zhang P."/>
            <person name="Zhang Y."/>
            <person name="Zimin A.V."/>
            <person name="Baldwin J."/>
            <person name="Abdouelleil A."/>
            <person name="Abdulkadir J."/>
            <person name="Abebe A."/>
            <person name="Abera B."/>
            <person name="Abreu J."/>
            <person name="Acer S.C."/>
            <person name="Aftuck L."/>
            <person name="Alexander A."/>
            <person name="An P."/>
            <person name="Anderson E."/>
            <person name="Anderson S."/>
            <person name="Arachi H."/>
            <person name="Azer M."/>
            <person name="Bachantsang P."/>
            <person name="Barry A."/>
            <person name="Bayul T."/>
            <person name="Berlin A."/>
            <person name="Bessette D."/>
            <person name="Bloom T."/>
            <person name="Blye J."/>
            <person name="Boguslavskiy L."/>
            <person name="Bonnet C."/>
            <person name="Boukhgalter B."/>
            <person name="Bourzgui I."/>
            <person name="Brown A."/>
            <person name="Cahill P."/>
            <person name="Channer S."/>
            <person name="Cheshatsang Y."/>
            <person name="Chuda L."/>
            <person name="Citroen M."/>
            <person name="Collymore A."/>
            <person name="Cooke P."/>
            <person name="Costello M."/>
            <person name="D'Aco K."/>
            <person name="Daza R."/>
            <person name="De Haan G."/>
            <person name="DeGray S."/>
            <person name="DeMaso C."/>
            <person name="Dhargay N."/>
            <person name="Dooley K."/>
            <person name="Dooley E."/>
            <person name="Doricent M."/>
            <person name="Dorje P."/>
            <person name="Dorjee K."/>
            <person name="Dupes A."/>
            <person name="Elong R."/>
            <person name="Falk J."/>
            <person name="Farina A."/>
            <person name="Faro S."/>
            <person name="Ferguson D."/>
            <person name="Fisher S."/>
            <person name="Foley C.D."/>
            <person name="Franke A."/>
            <person name="Friedrich D."/>
            <person name="Gadbois L."/>
            <person name="Gearin G."/>
            <person name="Gearin C.R."/>
            <person name="Giannoukos G."/>
            <person name="Goode T."/>
            <person name="Graham J."/>
            <person name="Grandbois E."/>
            <person name="Grewal S."/>
            <person name="Gyaltsen K."/>
            <person name="Hafez N."/>
            <person name="Hagos B."/>
            <person name="Hall J."/>
            <person name="Henson C."/>
            <person name="Hollinger A."/>
            <person name="Honan T."/>
            <person name="Huard M.D."/>
            <person name="Hughes L."/>
            <person name="Hurhula B."/>
            <person name="Husby M.E."/>
            <person name="Kamat A."/>
            <person name="Kanga B."/>
            <person name="Kashin S."/>
            <person name="Khazanovich D."/>
            <person name="Kisner P."/>
            <person name="Lance K."/>
            <person name="Lara M."/>
            <person name="Lee W."/>
            <person name="Lennon N."/>
            <person name="Letendre F."/>
            <person name="LeVine R."/>
            <person name="Lipovsky A."/>
            <person name="Liu X."/>
            <person name="Liu J."/>
            <person name="Liu S."/>
            <person name="Lokyitsang T."/>
            <person name="Lokyitsang Y."/>
            <person name="Lubonja R."/>
            <person name="Lui A."/>
            <person name="MacDonald P."/>
            <person name="Magnisalis V."/>
            <person name="Maru K."/>
            <person name="Matthews C."/>
            <person name="McCusker W."/>
            <person name="McDonough S."/>
            <person name="Mehta T."/>
            <person name="Meldrim J."/>
            <person name="Meneus L."/>
            <person name="Mihai O."/>
            <person name="Mihalev A."/>
            <person name="Mihova T."/>
            <person name="Mittelman R."/>
            <person name="Mlenga V."/>
            <person name="Montmayeur A."/>
            <person name="Mulrain L."/>
            <person name="Navidi A."/>
            <person name="Naylor J."/>
            <person name="Negash T."/>
            <person name="Nguyen T."/>
            <person name="Nguyen N."/>
            <person name="Nicol R."/>
            <person name="Norbu C."/>
            <person name="Norbu N."/>
            <person name="Novod N."/>
            <person name="O'Neill B."/>
            <person name="Osman S."/>
            <person name="Markiewicz E."/>
            <person name="Oyono O.L."/>
            <person name="Patti C."/>
            <person name="Phunkhang P."/>
            <person name="Pierre F."/>
            <person name="Priest M."/>
            <person name="Raghuraman S."/>
            <person name="Rege F."/>
            <person name="Reyes R."/>
            <person name="Rise C."/>
            <person name="Rogov P."/>
            <person name="Ross K."/>
            <person name="Ryan E."/>
            <person name="Settipalli S."/>
            <person name="Shea T."/>
            <person name="Sherpa N."/>
            <person name="Shi L."/>
            <person name="Shih D."/>
            <person name="Sparrow T."/>
            <person name="Spaulding J."/>
            <person name="Stalker J."/>
            <person name="Stange-Thomann N."/>
            <person name="Stavropoulos S."/>
            <person name="Stone C."/>
            <person name="Strader C."/>
            <person name="Tesfaye S."/>
            <person name="Thomson T."/>
            <person name="Thoulutsang Y."/>
            <person name="Thoulutsang D."/>
            <person name="Topham K."/>
            <person name="Topping I."/>
            <person name="Tsamla T."/>
            <person name="Vassiliev H."/>
            <person name="Vo A."/>
            <person name="Wangchuk T."/>
            <person name="Wangdi T."/>
            <person name="Weiand M."/>
            <person name="Wilkinson J."/>
            <person name="Wilson A."/>
            <person name="Yadav S."/>
            <person name="Young G."/>
            <person name="Yu Q."/>
            <person name="Zembek L."/>
            <person name="Zhong D."/>
            <person name="Zimmer A."/>
            <person name="Zwirko Z."/>
            <person name="Jaffe D.B."/>
            <person name="Alvarez P."/>
            <person name="Brockman W."/>
            <person name="Butler J."/>
            <person name="Chin C."/>
            <person name="Gnerre S."/>
            <person name="Grabherr M."/>
            <person name="Kleber M."/>
            <person name="Mauceli E."/>
            <person name="MacCallum I."/>
        </authorList>
    </citation>
    <scope>NUCLEOTIDE SEQUENCE [LARGE SCALE GENOMIC DNA]</scope>
    <source>
        <strain evidence="4">MSH-3 / Tucson 14011-0111.49</strain>
    </source>
</reference>
<organism evidence="4">
    <name type="scientific">Drosophila persimilis</name>
    <name type="common">Fruit fly</name>
    <dbReference type="NCBI Taxonomy" id="7234"/>
    <lineage>
        <taxon>Eukaryota</taxon>
        <taxon>Metazoa</taxon>
        <taxon>Ecdysozoa</taxon>
        <taxon>Arthropoda</taxon>
        <taxon>Hexapoda</taxon>
        <taxon>Insecta</taxon>
        <taxon>Pterygota</taxon>
        <taxon>Neoptera</taxon>
        <taxon>Endopterygota</taxon>
        <taxon>Diptera</taxon>
        <taxon>Brachycera</taxon>
        <taxon>Muscomorpha</taxon>
        <taxon>Ephydroidea</taxon>
        <taxon>Drosophilidae</taxon>
        <taxon>Drosophila</taxon>
        <taxon>Sophophora</taxon>
    </lineage>
</organism>
<feature type="region of interest" description="Disordered" evidence="1">
    <location>
        <begin position="163"/>
        <end position="185"/>
    </location>
</feature>
<dbReference type="OrthoDB" id="286301at2759"/>